<dbReference type="OrthoDB" id="5850002at2759"/>
<keyword evidence="1" id="KW-0812">Transmembrane</keyword>
<evidence type="ECO:0000313" key="3">
    <source>
        <dbReference type="Proteomes" id="UP000050761"/>
    </source>
</evidence>
<dbReference type="AlphaFoldDB" id="A0A183GAT3"/>
<accession>A0A3P8C7D1</accession>
<reference evidence="2 3" key="1">
    <citation type="submission" date="2018-11" db="EMBL/GenBank/DDBJ databases">
        <authorList>
            <consortium name="Pathogen Informatics"/>
        </authorList>
    </citation>
    <scope>NUCLEOTIDE SEQUENCE [LARGE SCALE GENOMIC DNA]</scope>
</reference>
<evidence type="ECO:0000256" key="1">
    <source>
        <dbReference type="SAM" id="Phobius"/>
    </source>
</evidence>
<dbReference type="WBParaSite" id="HPBE_0001915701-mRNA-1">
    <property type="protein sequence ID" value="HPBE_0001915701-mRNA-1"/>
    <property type="gene ID" value="HPBE_0001915701"/>
</dbReference>
<organism evidence="3 4">
    <name type="scientific">Heligmosomoides polygyrus</name>
    <name type="common">Parasitic roundworm</name>
    <dbReference type="NCBI Taxonomy" id="6339"/>
    <lineage>
        <taxon>Eukaryota</taxon>
        <taxon>Metazoa</taxon>
        <taxon>Ecdysozoa</taxon>
        <taxon>Nematoda</taxon>
        <taxon>Chromadorea</taxon>
        <taxon>Rhabditida</taxon>
        <taxon>Rhabditina</taxon>
        <taxon>Rhabditomorpha</taxon>
        <taxon>Strongyloidea</taxon>
        <taxon>Heligmosomidae</taxon>
        <taxon>Heligmosomoides</taxon>
    </lineage>
</organism>
<reference evidence="4" key="2">
    <citation type="submission" date="2019-09" db="UniProtKB">
        <authorList>
            <consortium name="WormBaseParasite"/>
        </authorList>
    </citation>
    <scope>IDENTIFICATION</scope>
</reference>
<sequence length="125" mass="13993">MTIATSIQQPKLQDSVESDSMRVIAGASARRLVYLVYIACVVISAAVLYLFPSAVVISGFVVVQVLLLASLYPLVKFAIKTEDHDLVWDQDGLHWFRQCDMTNSCEQSYRDTPLPANQFLSYAFI</sequence>
<name>A0A183GAT3_HELPZ</name>
<evidence type="ECO:0000313" key="4">
    <source>
        <dbReference type="WBParaSite" id="HPBE_0001915701-mRNA-1"/>
    </source>
</evidence>
<gene>
    <name evidence="2" type="ORF">HPBE_LOCUS19155</name>
</gene>
<proteinExistence type="predicted"/>
<keyword evidence="3" id="KW-1185">Reference proteome</keyword>
<protein>
    <submittedName>
        <fullName evidence="4">Aa_trans domain-containing protein</fullName>
    </submittedName>
</protein>
<accession>A0A183GAT3</accession>
<keyword evidence="1" id="KW-0472">Membrane</keyword>
<dbReference type="Proteomes" id="UP000050761">
    <property type="component" value="Unassembled WGS sequence"/>
</dbReference>
<feature type="transmembrane region" description="Helical" evidence="1">
    <location>
        <begin position="57"/>
        <end position="75"/>
    </location>
</feature>
<dbReference type="EMBL" id="UZAH01031169">
    <property type="protein sequence ID" value="VDP14195.1"/>
    <property type="molecule type" value="Genomic_DNA"/>
</dbReference>
<keyword evidence="1" id="KW-1133">Transmembrane helix</keyword>
<feature type="transmembrane region" description="Helical" evidence="1">
    <location>
        <begin position="32"/>
        <end position="51"/>
    </location>
</feature>
<evidence type="ECO:0000313" key="2">
    <source>
        <dbReference type="EMBL" id="VDP14195.1"/>
    </source>
</evidence>